<evidence type="ECO:0000259" key="4">
    <source>
        <dbReference type="Pfam" id="PF00150"/>
    </source>
</evidence>
<dbReference type="EMBL" id="CP112887">
    <property type="protein sequence ID" value="WBW62914.1"/>
    <property type="molecule type" value="Genomic_DNA"/>
</dbReference>
<proteinExistence type="inferred from homology"/>
<keyword evidence="2 3" id="KW-0326">Glycosidase</keyword>
<evidence type="ECO:0000313" key="6">
    <source>
        <dbReference type="Proteomes" id="UP001210130"/>
    </source>
</evidence>
<evidence type="ECO:0000313" key="5">
    <source>
        <dbReference type="EMBL" id="WBW62914.1"/>
    </source>
</evidence>
<dbReference type="Pfam" id="PF00150">
    <property type="entry name" value="Cellulase"/>
    <property type="match status" value="1"/>
</dbReference>
<organism evidence="5 6">
    <name type="scientific">Klebsiella electrica</name>
    <dbReference type="NCBI Taxonomy" id="1259973"/>
    <lineage>
        <taxon>Bacteria</taxon>
        <taxon>Pseudomonadati</taxon>
        <taxon>Pseudomonadota</taxon>
        <taxon>Gammaproteobacteria</taxon>
        <taxon>Enterobacterales</taxon>
        <taxon>Enterobacteriaceae</taxon>
        <taxon>Klebsiella/Raoultella group</taxon>
        <taxon>Klebsiella</taxon>
    </lineage>
</organism>
<dbReference type="RefSeq" id="WP_271207504.1">
    <property type="nucleotide sequence ID" value="NZ_CP112887.1"/>
</dbReference>
<dbReference type="Proteomes" id="UP001210130">
    <property type="component" value="Chromosome"/>
</dbReference>
<feature type="domain" description="Glycoside hydrolase family 5" evidence="4">
    <location>
        <begin position="25"/>
        <end position="264"/>
    </location>
</feature>
<gene>
    <name evidence="5" type="ORF">OR613_08375</name>
</gene>
<name>A0AAJ5UFU2_9ENTR</name>
<evidence type="ECO:0000256" key="3">
    <source>
        <dbReference type="RuleBase" id="RU361153"/>
    </source>
</evidence>
<dbReference type="SUPFAM" id="SSF51445">
    <property type="entry name" value="(Trans)glycosidases"/>
    <property type="match status" value="1"/>
</dbReference>
<keyword evidence="1 3" id="KW-0378">Hydrolase</keyword>
<dbReference type="InterPro" id="IPR017853">
    <property type="entry name" value="GH"/>
</dbReference>
<dbReference type="PANTHER" id="PTHR12631:SF10">
    <property type="entry name" value="BETA-XYLOSIDASE-LIKE PROTEIN-RELATED"/>
    <property type="match status" value="1"/>
</dbReference>
<dbReference type="GO" id="GO:0000272">
    <property type="term" value="P:polysaccharide catabolic process"/>
    <property type="evidence" value="ECO:0007669"/>
    <property type="project" value="InterPro"/>
</dbReference>
<evidence type="ECO:0000256" key="2">
    <source>
        <dbReference type="ARBA" id="ARBA00023295"/>
    </source>
</evidence>
<dbReference type="AlphaFoldDB" id="A0AAJ5UFU2"/>
<sequence>MKSITILANLIFLLISSSAWSFQLGINAHIWNLSDNDWNKSLKLVSAMNFKMIRLDVPWKIVEAKKGNYSVPDIWDKTIDYAVQNGIEPVLILDYGNPFYENGNKPRTKESIAAFGQYAKFIVTHYKNKVKYIQIWNEWDAGNSGTTPGTVDDYKNLVRSTYTIIKNANPDSIVITGAFSSAAFNKHLGIGAENYFEDYVTPDMASYTDVIAIHPYTTYREKPYNNYWAYLSQVQYSKHILNSTAGYKNKPLFITEIGWSTSLTKDSISESMQAEYLLRAICDAKKLGVSAVMLYDLRDDFPFLDRTASGFGFFKYNWGPKEAVEKLSQKLCD</sequence>
<protein>
    <submittedName>
        <fullName evidence="5">Cellulase family glycosylhydrolase</fullName>
    </submittedName>
</protein>
<evidence type="ECO:0000256" key="1">
    <source>
        <dbReference type="ARBA" id="ARBA00022801"/>
    </source>
</evidence>
<dbReference type="InterPro" id="IPR051923">
    <property type="entry name" value="Glycosyl_Hydrolase_39"/>
</dbReference>
<reference evidence="5 6" key="1">
    <citation type="journal article" date="2023" name="Microbiol. Resour. Announc.">
        <title>Complete Genome Sequence of the First Colistin-Resistant Raoultella electrica Strain.</title>
        <authorList>
            <person name="Aldeia C."/>
            <person name="Campos-Madueno E.I."/>
            <person name="Sendi P."/>
            <person name="Endimiani A."/>
        </authorList>
    </citation>
    <scope>NUCLEOTIDE SEQUENCE [LARGE SCALE GENOMIC DNA]</scope>
    <source>
        <strain evidence="5 6">S2-IND-01-C</strain>
    </source>
</reference>
<dbReference type="PANTHER" id="PTHR12631">
    <property type="entry name" value="ALPHA-L-IDURONIDASE"/>
    <property type="match status" value="1"/>
</dbReference>
<dbReference type="InterPro" id="IPR001547">
    <property type="entry name" value="Glyco_hydro_5"/>
</dbReference>
<dbReference type="Gene3D" id="3.20.20.80">
    <property type="entry name" value="Glycosidases"/>
    <property type="match status" value="1"/>
</dbReference>
<comment type="similarity">
    <text evidence="3">Belongs to the glycosyl hydrolase 5 (cellulase A) family.</text>
</comment>
<dbReference type="GO" id="GO:0004553">
    <property type="term" value="F:hydrolase activity, hydrolyzing O-glycosyl compounds"/>
    <property type="evidence" value="ECO:0007669"/>
    <property type="project" value="InterPro"/>
</dbReference>
<accession>A0AAJ5UFU2</accession>
<keyword evidence="6" id="KW-1185">Reference proteome</keyword>